<feature type="domain" description="HTH tetR-type" evidence="3">
    <location>
        <begin position="29"/>
        <end position="74"/>
    </location>
</feature>
<name>A0ABY4KYF3_THEAE</name>
<dbReference type="Pfam" id="PF00440">
    <property type="entry name" value="TetR_N"/>
    <property type="match status" value="1"/>
</dbReference>
<dbReference type="SUPFAM" id="SSF46689">
    <property type="entry name" value="Homeodomain-like"/>
    <property type="match status" value="1"/>
</dbReference>
<feature type="domain" description="Tetracyclin repressor-like MT0489/Rv0472c C-terminal" evidence="4">
    <location>
        <begin position="86"/>
        <end position="204"/>
    </location>
</feature>
<accession>A0ABY4KYF3</accession>
<organism evidence="5 6">
    <name type="scientific">Thermobifida alba</name>
    <name type="common">Thermomonospora alba</name>
    <dbReference type="NCBI Taxonomy" id="53522"/>
    <lineage>
        <taxon>Bacteria</taxon>
        <taxon>Bacillati</taxon>
        <taxon>Actinomycetota</taxon>
        <taxon>Actinomycetes</taxon>
        <taxon>Streptosporangiales</taxon>
        <taxon>Nocardiopsidaceae</taxon>
        <taxon>Thermobifida</taxon>
    </lineage>
</organism>
<evidence type="ECO:0000256" key="1">
    <source>
        <dbReference type="ARBA" id="ARBA00023125"/>
    </source>
</evidence>
<reference evidence="5 6" key="1">
    <citation type="submission" date="2020-04" db="EMBL/GenBank/DDBJ databases">
        <title>Thermobifida alba genome sequencing and assembly.</title>
        <authorList>
            <person name="Luzics S."/>
            <person name="Horvath B."/>
            <person name="Nagy I."/>
            <person name="Toth A."/>
            <person name="Nagy I."/>
            <person name="Kukolya J."/>
        </authorList>
    </citation>
    <scope>NUCLEOTIDE SEQUENCE [LARGE SCALE GENOMIC DNA]</scope>
    <source>
        <strain evidence="5 6">DSM 43795</strain>
    </source>
</reference>
<keyword evidence="6" id="KW-1185">Reference proteome</keyword>
<evidence type="ECO:0000256" key="2">
    <source>
        <dbReference type="SAM" id="MobiDB-lite"/>
    </source>
</evidence>
<evidence type="ECO:0000313" key="5">
    <source>
        <dbReference type="EMBL" id="UPT20249.1"/>
    </source>
</evidence>
<dbReference type="InterPro" id="IPR045823">
    <property type="entry name" value="TetR_C_32"/>
</dbReference>
<dbReference type="InterPro" id="IPR009057">
    <property type="entry name" value="Homeodomain-like_sf"/>
</dbReference>
<dbReference type="Proteomes" id="UP000832041">
    <property type="component" value="Chromosome"/>
</dbReference>
<dbReference type="Pfam" id="PF19344">
    <property type="entry name" value="TetR_C_32"/>
    <property type="match status" value="1"/>
</dbReference>
<sequence length="213" mass="23421">MSPDPVVPPATARGGRALRGRDPRRRRAILDAADAVIQREGPDAPMTAIAAEAGISKPILYRHFGDKSGLYRALAERHVDPLMERVREKLREPADLRPRVRATVGTYLRMIGDNLNLYRFLMHRATAEDPRTRGDVGLMVRRFGEEFAETLVAERHIADPVRAQIVAHAVIGMVQAAGEWWLDHPEIAYDDVIEDLTEAVVGAVTGGGAPHAG</sequence>
<proteinExistence type="predicted"/>
<protein>
    <submittedName>
        <fullName evidence="5">TetR/AcrR family transcriptional regulator</fullName>
    </submittedName>
</protein>
<gene>
    <name evidence="5" type="ORF">FOF52_04105</name>
</gene>
<dbReference type="SUPFAM" id="SSF48498">
    <property type="entry name" value="Tetracyclin repressor-like, C-terminal domain"/>
    <property type="match status" value="1"/>
</dbReference>
<dbReference type="Gene3D" id="1.10.357.10">
    <property type="entry name" value="Tetracycline Repressor, domain 2"/>
    <property type="match status" value="1"/>
</dbReference>
<dbReference type="InterPro" id="IPR001647">
    <property type="entry name" value="HTH_TetR"/>
</dbReference>
<feature type="region of interest" description="Disordered" evidence="2">
    <location>
        <begin position="1"/>
        <end position="20"/>
    </location>
</feature>
<dbReference type="EMBL" id="CP051627">
    <property type="protein sequence ID" value="UPT20249.1"/>
    <property type="molecule type" value="Genomic_DNA"/>
</dbReference>
<dbReference type="PANTHER" id="PTHR30055:SF227">
    <property type="entry name" value="TRANSCRIPTIONAL REGULATORY PROTEIN (PROBABLY TETR-FAMILY)-RELATED"/>
    <property type="match status" value="1"/>
</dbReference>
<dbReference type="PANTHER" id="PTHR30055">
    <property type="entry name" value="HTH-TYPE TRANSCRIPTIONAL REGULATOR RUTR"/>
    <property type="match status" value="1"/>
</dbReference>
<dbReference type="PRINTS" id="PR00455">
    <property type="entry name" value="HTHTETR"/>
</dbReference>
<dbReference type="InterPro" id="IPR050109">
    <property type="entry name" value="HTH-type_TetR-like_transc_reg"/>
</dbReference>
<keyword evidence="1" id="KW-0238">DNA-binding</keyword>
<dbReference type="InterPro" id="IPR036271">
    <property type="entry name" value="Tet_transcr_reg_TetR-rel_C_sf"/>
</dbReference>
<evidence type="ECO:0000313" key="6">
    <source>
        <dbReference type="Proteomes" id="UP000832041"/>
    </source>
</evidence>
<evidence type="ECO:0000259" key="4">
    <source>
        <dbReference type="Pfam" id="PF19344"/>
    </source>
</evidence>
<evidence type="ECO:0000259" key="3">
    <source>
        <dbReference type="Pfam" id="PF00440"/>
    </source>
</evidence>
<dbReference type="RefSeq" id="WP_248592501.1">
    <property type="nucleotide sequence ID" value="NZ_BAABEB010000012.1"/>
</dbReference>